<dbReference type="SMART" id="SM00448">
    <property type="entry name" value="REC"/>
    <property type="match status" value="1"/>
</dbReference>
<evidence type="ECO:0000313" key="5">
    <source>
        <dbReference type="Proteomes" id="UP001375743"/>
    </source>
</evidence>
<evidence type="ECO:0000256" key="1">
    <source>
        <dbReference type="ARBA" id="ARBA00022553"/>
    </source>
</evidence>
<comment type="caution">
    <text evidence="4">The sequence shown here is derived from an EMBL/GenBank/DDBJ whole genome shotgun (WGS) entry which is preliminary data.</text>
</comment>
<gene>
    <name evidence="4" type="ORF">U1T56_12845</name>
</gene>
<keyword evidence="1 2" id="KW-0597">Phosphoprotein</keyword>
<reference evidence="4 5" key="1">
    <citation type="submission" date="2024-01" db="EMBL/GenBank/DDBJ databases">
        <title>Multi-omics insights into the function and evolution of sodium benzoate biodegradation pathways in Benzoatithermus flavus gen. nov., sp. nov. from hot spring.</title>
        <authorList>
            <person name="Hu C.-J."/>
            <person name="Li W.-J."/>
        </authorList>
    </citation>
    <scope>NUCLEOTIDE SEQUENCE [LARGE SCALE GENOMIC DNA]</scope>
    <source>
        <strain evidence="4 5">SYSU G07066</strain>
    </source>
</reference>
<dbReference type="Pfam" id="PF00072">
    <property type="entry name" value="Response_reg"/>
    <property type="match status" value="1"/>
</dbReference>
<dbReference type="InterPro" id="IPR011006">
    <property type="entry name" value="CheY-like_superfamily"/>
</dbReference>
<dbReference type="PANTHER" id="PTHR44591:SF3">
    <property type="entry name" value="RESPONSE REGULATORY DOMAIN-CONTAINING PROTEIN"/>
    <property type="match status" value="1"/>
</dbReference>
<evidence type="ECO:0000259" key="3">
    <source>
        <dbReference type="PROSITE" id="PS50110"/>
    </source>
</evidence>
<dbReference type="InterPro" id="IPR001789">
    <property type="entry name" value="Sig_transdc_resp-reg_receiver"/>
</dbReference>
<dbReference type="EMBL" id="JBBLZC010000012">
    <property type="protein sequence ID" value="MEK0084044.1"/>
    <property type="molecule type" value="Genomic_DNA"/>
</dbReference>
<accession>A0ABU8XUJ2</accession>
<dbReference type="SUPFAM" id="SSF52172">
    <property type="entry name" value="CheY-like"/>
    <property type="match status" value="1"/>
</dbReference>
<sequence>MWPWRAGEAMLWAAGESSAAVPARPRLLIVDDDWLIRLQIEHFLTAAGFEIVGAAADAATAVALAGRERPDLVLMDIRLSGPVDGIAAAQEIADRFGIRSLFVSAHTDPGTLARTRRAQPLGWVPKPFTEAELLQGVKAALAAR</sequence>
<proteinExistence type="predicted"/>
<protein>
    <submittedName>
        <fullName evidence="4">Response regulator</fullName>
    </submittedName>
</protein>
<feature type="domain" description="Response regulatory" evidence="3">
    <location>
        <begin position="26"/>
        <end position="141"/>
    </location>
</feature>
<dbReference type="PROSITE" id="PS50110">
    <property type="entry name" value="RESPONSE_REGULATORY"/>
    <property type="match status" value="1"/>
</dbReference>
<dbReference type="RefSeq" id="WP_418159894.1">
    <property type="nucleotide sequence ID" value="NZ_JBBLZC010000012.1"/>
</dbReference>
<dbReference type="Proteomes" id="UP001375743">
    <property type="component" value="Unassembled WGS sequence"/>
</dbReference>
<evidence type="ECO:0000256" key="2">
    <source>
        <dbReference type="PROSITE-ProRule" id="PRU00169"/>
    </source>
</evidence>
<evidence type="ECO:0000313" key="4">
    <source>
        <dbReference type="EMBL" id="MEK0084044.1"/>
    </source>
</evidence>
<organism evidence="4 5">
    <name type="scientific">Benzoatithermus flavus</name>
    <dbReference type="NCBI Taxonomy" id="3108223"/>
    <lineage>
        <taxon>Bacteria</taxon>
        <taxon>Pseudomonadati</taxon>
        <taxon>Pseudomonadota</taxon>
        <taxon>Alphaproteobacteria</taxon>
        <taxon>Geminicoccales</taxon>
        <taxon>Geminicoccaceae</taxon>
        <taxon>Benzoatithermus</taxon>
    </lineage>
</organism>
<dbReference type="PANTHER" id="PTHR44591">
    <property type="entry name" value="STRESS RESPONSE REGULATOR PROTEIN 1"/>
    <property type="match status" value="1"/>
</dbReference>
<dbReference type="InterPro" id="IPR050595">
    <property type="entry name" value="Bact_response_regulator"/>
</dbReference>
<keyword evidence="5" id="KW-1185">Reference proteome</keyword>
<name>A0ABU8XUJ2_9PROT</name>
<feature type="modified residue" description="4-aspartylphosphate" evidence="2">
    <location>
        <position position="76"/>
    </location>
</feature>
<dbReference type="Gene3D" id="3.40.50.2300">
    <property type="match status" value="1"/>
</dbReference>